<evidence type="ECO:0000313" key="3">
    <source>
        <dbReference type="Proteomes" id="UP000282211"/>
    </source>
</evidence>
<proteinExistence type="predicted"/>
<organism evidence="2 3">
    <name type="scientific">Litorimonas taeanensis</name>
    <dbReference type="NCBI Taxonomy" id="568099"/>
    <lineage>
        <taxon>Bacteria</taxon>
        <taxon>Pseudomonadati</taxon>
        <taxon>Pseudomonadota</taxon>
        <taxon>Alphaproteobacteria</taxon>
        <taxon>Maricaulales</taxon>
        <taxon>Robiginitomaculaceae</taxon>
    </lineage>
</organism>
<dbReference type="EMBL" id="RBII01000001">
    <property type="protein sequence ID" value="RKQ72058.1"/>
    <property type="molecule type" value="Genomic_DNA"/>
</dbReference>
<dbReference type="RefSeq" id="WP_121099936.1">
    <property type="nucleotide sequence ID" value="NZ_RBII01000001.1"/>
</dbReference>
<protein>
    <recommendedName>
        <fullName evidence="4">YHS domain-containing protein</fullName>
    </recommendedName>
</protein>
<keyword evidence="1" id="KW-0732">Signal</keyword>
<reference evidence="2 3" key="1">
    <citation type="submission" date="2018-10" db="EMBL/GenBank/DDBJ databases">
        <title>Genomic Encyclopedia of Type Strains, Phase IV (KMG-IV): sequencing the most valuable type-strain genomes for metagenomic binning, comparative biology and taxonomic classification.</title>
        <authorList>
            <person name="Goeker M."/>
        </authorList>
    </citation>
    <scope>NUCLEOTIDE SEQUENCE [LARGE SCALE GENOMIC DNA]</scope>
    <source>
        <strain evidence="2 3">DSM 22008</strain>
    </source>
</reference>
<dbReference type="Proteomes" id="UP000282211">
    <property type="component" value="Unassembled WGS sequence"/>
</dbReference>
<evidence type="ECO:0008006" key="4">
    <source>
        <dbReference type="Google" id="ProtNLM"/>
    </source>
</evidence>
<dbReference type="NCBIfam" id="NF041384">
    <property type="entry name" value="YHS_seleno_dom"/>
    <property type="match status" value="1"/>
</dbReference>
<evidence type="ECO:0000256" key="1">
    <source>
        <dbReference type="SAM" id="SignalP"/>
    </source>
</evidence>
<comment type="caution">
    <text evidence="2">The sequence shown here is derived from an EMBL/GenBank/DDBJ whole genome shotgun (WGS) entry which is preliminary data.</text>
</comment>
<evidence type="ECO:0000313" key="2">
    <source>
        <dbReference type="EMBL" id="RKQ72058.1"/>
    </source>
</evidence>
<dbReference type="InParanoid" id="A0A420WLZ7"/>
<sequence length="149" mass="17015">MKLYVLITALLGLTLFTPSYAAADEKPIYTSWRNNIAVGGYDTVSFFVGTPQLGKSEFSAQYKGATWHFQTEANRDLFLANPTAFAPQYGGYCAWAIARGKLAKGSPKHWYVENGRLYLNFNDRIRDRWLADKESFIEMADERWPDILE</sequence>
<gene>
    <name evidence="2" type="ORF">DES40_1395</name>
</gene>
<dbReference type="AlphaFoldDB" id="A0A420WLZ7"/>
<name>A0A420WLZ7_9PROT</name>
<feature type="signal peptide" evidence="1">
    <location>
        <begin position="1"/>
        <end position="21"/>
    </location>
</feature>
<accession>A0A420WLZ7</accession>
<keyword evidence="3" id="KW-1185">Reference proteome</keyword>
<dbReference type="OrthoDB" id="344729at2"/>
<feature type="chain" id="PRO_5019063102" description="YHS domain-containing protein" evidence="1">
    <location>
        <begin position="22"/>
        <end position="149"/>
    </location>
</feature>